<dbReference type="Gene3D" id="3.90.180.10">
    <property type="entry name" value="Medium-chain alcohol dehydrogenases, catalytic domain"/>
    <property type="match status" value="1"/>
</dbReference>
<dbReference type="SUPFAM" id="SSF51735">
    <property type="entry name" value="NAD(P)-binding Rossmann-fold domains"/>
    <property type="match status" value="2"/>
</dbReference>
<keyword evidence="2" id="KW-0597">Phosphoprotein</keyword>
<dbReference type="InterPro" id="IPR020806">
    <property type="entry name" value="PKS_PP-bd"/>
</dbReference>
<dbReference type="GO" id="GO:0016491">
    <property type="term" value="F:oxidoreductase activity"/>
    <property type="evidence" value="ECO:0007669"/>
    <property type="project" value="InterPro"/>
</dbReference>
<evidence type="ECO:0000256" key="1">
    <source>
        <dbReference type="ARBA" id="ARBA00022450"/>
    </source>
</evidence>
<dbReference type="Pfam" id="PF23297">
    <property type="entry name" value="ACP_SdgA_C"/>
    <property type="match status" value="1"/>
</dbReference>
<evidence type="ECO:0000313" key="4">
    <source>
        <dbReference type="EMBL" id="KAE8138753.1"/>
    </source>
</evidence>
<dbReference type="PANTHER" id="PTHR43775:SF29">
    <property type="entry name" value="ASPERFURANONE POLYKETIDE SYNTHASE AFOG-RELATED"/>
    <property type="match status" value="1"/>
</dbReference>
<reference evidence="4 5" key="1">
    <citation type="submission" date="2019-04" db="EMBL/GenBank/DDBJ databases">
        <title>Friends and foes A comparative genomics study of 23 Aspergillus species from section Flavi.</title>
        <authorList>
            <consortium name="DOE Joint Genome Institute"/>
            <person name="Kjaerbolling I."/>
            <person name="Vesth T."/>
            <person name="Frisvad J.C."/>
            <person name="Nybo J.L."/>
            <person name="Theobald S."/>
            <person name="Kildgaard S."/>
            <person name="Isbrandt T."/>
            <person name="Kuo A."/>
            <person name="Sato A."/>
            <person name="Lyhne E.K."/>
            <person name="Kogle M.E."/>
            <person name="Wiebenga A."/>
            <person name="Kun R.S."/>
            <person name="Lubbers R.J."/>
            <person name="Makela M.R."/>
            <person name="Barry K."/>
            <person name="Chovatia M."/>
            <person name="Clum A."/>
            <person name="Daum C."/>
            <person name="Haridas S."/>
            <person name="He G."/>
            <person name="LaButti K."/>
            <person name="Lipzen A."/>
            <person name="Mondo S."/>
            <person name="Riley R."/>
            <person name="Salamov A."/>
            <person name="Simmons B.A."/>
            <person name="Magnuson J.K."/>
            <person name="Henrissat B."/>
            <person name="Mortensen U.H."/>
            <person name="Larsen T.O."/>
            <person name="Devries R.P."/>
            <person name="Grigoriev I.V."/>
            <person name="Machida M."/>
            <person name="Baker S.E."/>
            <person name="Andersen M.R."/>
        </authorList>
    </citation>
    <scope>NUCLEOTIDE SEQUENCE [LARGE SCALE GENOMIC DNA]</scope>
    <source>
        <strain evidence="4 5">CBS 117625</strain>
    </source>
</reference>
<dbReference type="InterPro" id="IPR036291">
    <property type="entry name" value="NAD(P)-bd_dom_sf"/>
</dbReference>
<evidence type="ECO:0000256" key="2">
    <source>
        <dbReference type="ARBA" id="ARBA00022553"/>
    </source>
</evidence>
<accession>A0A5N6SZ95</accession>
<dbReference type="OrthoDB" id="329835at2759"/>
<keyword evidence="1" id="KW-0596">Phosphopantetheine</keyword>
<dbReference type="PROSITE" id="PS50075">
    <property type="entry name" value="CARRIER"/>
    <property type="match status" value="1"/>
</dbReference>
<dbReference type="SMART" id="SM00822">
    <property type="entry name" value="PKS_KR"/>
    <property type="match status" value="1"/>
</dbReference>
<dbReference type="SMART" id="SM00829">
    <property type="entry name" value="PKS_ER"/>
    <property type="match status" value="1"/>
</dbReference>
<dbReference type="SMART" id="SM00823">
    <property type="entry name" value="PKS_PP"/>
    <property type="match status" value="1"/>
</dbReference>
<dbReference type="GeneID" id="43641337"/>
<dbReference type="Pfam" id="PF08659">
    <property type="entry name" value="KR"/>
    <property type="match status" value="2"/>
</dbReference>
<proteinExistence type="predicted"/>
<dbReference type="EMBL" id="ML743569">
    <property type="protein sequence ID" value="KAE8138753.1"/>
    <property type="molecule type" value="Genomic_DNA"/>
</dbReference>
<sequence length="542" mass="59732">MISTLALKAASLPTALWLAFYSLYHIARLQEEDIVLIHSASSSFGQMAAQLAALRNARVLATVDTEAKKRFLCDQLNIPKMEILVLDNVLLRSKIHEVTSGQGIDVAVGPFADGNLVVADCLAPCGRIVDISLLKSTHPSMTPRKQDMNICRSLVNMAELLRAKPVIAHGIFQDAMKQFFQGQCRPPQSIHTFAAEQTQAAFNSTRDSNIIRKRVVELSETMSLKVNCLRKPQYSFPENATYIIAGGFGGLGRSFARWMASRRARYLILLSRSGPHTNSKAKGSWNLHQALPSNLDFFVLMSSLNGIFGSRAQANYAAGNTFKDGLAHYRLARGQKAVSIDLGLMVTEGVVAESEFLLTSMRRLGHLMEIAQDELIALLDYYCNPDLPLLSQDAAQVIVGIEMPSKVIAKGVDLHHSIRRPIFSHLFRMDTQEASKLHKVQAGAANVDRSSRLKNATSHHEATELVTEWLSAKVGHILGMSPSDIEAGKPIQTYGIDSLVAIDLKNWFETEIGASMTVFDVMNNTPLGRLSAMAAEKSRYRR</sequence>
<dbReference type="InterPro" id="IPR009081">
    <property type="entry name" value="PP-bd_ACP"/>
</dbReference>
<name>A0A5N6SZ95_ASPPS</name>
<keyword evidence="5" id="KW-1185">Reference proteome</keyword>
<dbReference type="AlphaFoldDB" id="A0A5N6SZ95"/>
<organism evidence="4 5">
    <name type="scientific">Aspergillus pseudotamarii</name>
    <dbReference type="NCBI Taxonomy" id="132259"/>
    <lineage>
        <taxon>Eukaryota</taxon>
        <taxon>Fungi</taxon>
        <taxon>Dikarya</taxon>
        <taxon>Ascomycota</taxon>
        <taxon>Pezizomycotina</taxon>
        <taxon>Eurotiomycetes</taxon>
        <taxon>Eurotiomycetidae</taxon>
        <taxon>Eurotiales</taxon>
        <taxon>Aspergillaceae</taxon>
        <taxon>Aspergillus</taxon>
        <taxon>Aspergillus subgen. Circumdati</taxon>
    </lineage>
</organism>
<dbReference type="InterPro" id="IPR050091">
    <property type="entry name" value="PKS_NRPS_Biosynth_Enz"/>
</dbReference>
<dbReference type="Gene3D" id="1.10.1200.10">
    <property type="entry name" value="ACP-like"/>
    <property type="match status" value="1"/>
</dbReference>
<dbReference type="Proteomes" id="UP000325672">
    <property type="component" value="Unassembled WGS sequence"/>
</dbReference>
<dbReference type="Gene3D" id="3.40.50.720">
    <property type="entry name" value="NAD(P)-binding Rossmann-like Domain"/>
    <property type="match status" value="2"/>
</dbReference>
<dbReference type="SUPFAM" id="SSF47336">
    <property type="entry name" value="ACP-like"/>
    <property type="match status" value="1"/>
</dbReference>
<evidence type="ECO:0000313" key="5">
    <source>
        <dbReference type="Proteomes" id="UP000325672"/>
    </source>
</evidence>
<dbReference type="GO" id="GO:0004312">
    <property type="term" value="F:fatty acid synthase activity"/>
    <property type="evidence" value="ECO:0007669"/>
    <property type="project" value="TreeGrafter"/>
</dbReference>
<dbReference type="InterPro" id="IPR020843">
    <property type="entry name" value="ER"/>
</dbReference>
<gene>
    <name evidence="4" type="ORF">BDV38DRAFT_270292</name>
</gene>
<protein>
    <submittedName>
        <fullName evidence="4">KR-domain-containing protein</fullName>
    </submittedName>
</protein>
<dbReference type="InterPro" id="IPR013968">
    <property type="entry name" value="PKS_KR"/>
</dbReference>
<dbReference type="GO" id="GO:0006633">
    <property type="term" value="P:fatty acid biosynthetic process"/>
    <property type="evidence" value="ECO:0007669"/>
    <property type="project" value="TreeGrafter"/>
</dbReference>
<dbReference type="InterPro" id="IPR057326">
    <property type="entry name" value="KR_dom"/>
</dbReference>
<dbReference type="PANTHER" id="PTHR43775">
    <property type="entry name" value="FATTY ACID SYNTHASE"/>
    <property type="match status" value="1"/>
</dbReference>
<dbReference type="InterPro" id="IPR036736">
    <property type="entry name" value="ACP-like_sf"/>
</dbReference>
<dbReference type="GO" id="GO:0031177">
    <property type="term" value="F:phosphopantetheine binding"/>
    <property type="evidence" value="ECO:0007669"/>
    <property type="project" value="InterPro"/>
</dbReference>
<dbReference type="RefSeq" id="XP_031914816.1">
    <property type="nucleotide sequence ID" value="XM_032057127.1"/>
</dbReference>
<dbReference type="GO" id="GO:0044550">
    <property type="term" value="P:secondary metabolite biosynthetic process"/>
    <property type="evidence" value="ECO:0007669"/>
    <property type="project" value="TreeGrafter"/>
</dbReference>
<feature type="domain" description="Carrier" evidence="3">
    <location>
        <begin position="461"/>
        <end position="538"/>
    </location>
</feature>
<dbReference type="CDD" id="cd05195">
    <property type="entry name" value="enoyl_red"/>
    <property type="match status" value="1"/>
</dbReference>
<evidence type="ECO:0000259" key="3">
    <source>
        <dbReference type="PROSITE" id="PS50075"/>
    </source>
</evidence>